<proteinExistence type="predicted"/>
<evidence type="ECO:0000313" key="2">
    <source>
        <dbReference type="Proteomes" id="UP001141183"/>
    </source>
</evidence>
<gene>
    <name evidence="1" type="ORF">NE398_05670</name>
</gene>
<evidence type="ECO:0000313" key="1">
    <source>
        <dbReference type="EMBL" id="MDC4239650.1"/>
    </source>
</evidence>
<sequence length="45" mass="5490">MEIECKRIKDSLEENRKRIIELNKNRTIENLKRGIYGRTKNRKTT</sequence>
<name>A0A9X3XHF9_9CLOT</name>
<dbReference type="AlphaFoldDB" id="A0A9X3XHF9"/>
<organism evidence="1 2">
    <name type="scientific">Clostridium tertium</name>
    <dbReference type="NCBI Taxonomy" id="1559"/>
    <lineage>
        <taxon>Bacteria</taxon>
        <taxon>Bacillati</taxon>
        <taxon>Bacillota</taxon>
        <taxon>Clostridia</taxon>
        <taxon>Eubacteriales</taxon>
        <taxon>Clostridiaceae</taxon>
        <taxon>Clostridium</taxon>
    </lineage>
</organism>
<reference evidence="1" key="1">
    <citation type="submission" date="2022-05" db="EMBL/GenBank/DDBJ databases">
        <title>Draft genome sequence of Clostridium tertium strain CP3 isolated from Peru.</title>
        <authorList>
            <person name="Hurtado R."/>
            <person name="Lima L."/>
            <person name="Sousa T."/>
            <person name="Jaiswal A.K."/>
            <person name="Tiwari S."/>
            <person name="Maturrano L."/>
            <person name="Brenig B."/>
            <person name="Azevedo V."/>
        </authorList>
    </citation>
    <scope>NUCLEOTIDE SEQUENCE</scope>
    <source>
        <strain evidence="1">CP3</strain>
    </source>
</reference>
<dbReference type="EMBL" id="JAMRYU010000004">
    <property type="protein sequence ID" value="MDC4239650.1"/>
    <property type="molecule type" value="Genomic_DNA"/>
</dbReference>
<protein>
    <submittedName>
        <fullName evidence="1">Uncharacterized protein</fullName>
    </submittedName>
</protein>
<keyword evidence="2" id="KW-1185">Reference proteome</keyword>
<dbReference type="Proteomes" id="UP001141183">
    <property type="component" value="Unassembled WGS sequence"/>
</dbReference>
<accession>A0A9X3XHF9</accession>
<comment type="caution">
    <text evidence="1">The sequence shown here is derived from an EMBL/GenBank/DDBJ whole genome shotgun (WGS) entry which is preliminary data.</text>
</comment>
<dbReference type="RefSeq" id="WP_272470124.1">
    <property type="nucleotide sequence ID" value="NZ_JAMRYU010000004.1"/>
</dbReference>